<evidence type="ECO:0000256" key="14">
    <source>
        <dbReference type="RuleBase" id="RU000688"/>
    </source>
</evidence>
<accession>A0AAD1T9W3</accession>
<dbReference type="InterPro" id="IPR000611">
    <property type="entry name" value="NPY_rcpt"/>
</dbReference>
<dbReference type="Pfam" id="PF00001">
    <property type="entry name" value="7tm_1"/>
    <property type="match status" value="1"/>
</dbReference>
<evidence type="ECO:0000256" key="1">
    <source>
        <dbReference type="ARBA" id="ARBA00004651"/>
    </source>
</evidence>
<dbReference type="PANTHER" id="PTHR24235:SF31">
    <property type="entry name" value="NEUROPEPTIDE Y RECEPTOR TYPE 4"/>
    <property type="match status" value="1"/>
</dbReference>
<evidence type="ECO:0000256" key="3">
    <source>
        <dbReference type="ARBA" id="ARBA00022475"/>
    </source>
</evidence>
<keyword evidence="5 15" id="KW-1133">Transmembrane helix</keyword>
<feature type="transmembrane region" description="Helical" evidence="15">
    <location>
        <begin position="295"/>
        <end position="317"/>
    </location>
</feature>
<keyword evidence="12 14" id="KW-0807">Transducer</keyword>
<dbReference type="SUPFAM" id="SSF81321">
    <property type="entry name" value="Family A G protein-coupled receptor-like"/>
    <property type="match status" value="1"/>
</dbReference>
<feature type="domain" description="G-protein coupled receptors family 1 profile" evidence="16">
    <location>
        <begin position="55"/>
        <end position="314"/>
    </location>
</feature>
<evidence type="ECO:0000256" key="15">
    <source>
        <dbReference type="SAM" id="Phobius"/>
    </source>
</evidence>
<reference evidence="17" key="1">
    <citation type="submission" date="2022-03" db="EMBL/GenBank/DDBJ databases">
        <authorList>
            <person name="Alioto T."/>
            <person name="Alioto T."/>
            <person name="Gomez Garrido J."/>
        </authorList>
    </citation>
    <scope>NUCLEOTIDE SEQUENCE</scope>
</reference>
<comment type="similarity">
    <text evidence="2 14">Belongs to the G-protein coupled receptor 1 family.</text>
</comment>
<evidence type="ECO:0000256" key="9">
    <source>
        <dbReference type="ARBA" id="ARBA00023157"/>
    </source>
</evidence>
<dbReference type="InterPro" id="IPR017452">
    <property type="entry name" value="GPCR_Rhodpsn_7TM"/>
</dbReference>
<dbReference type="GO" id="GO:0001602">
    <property type="term" value="F:pancreatic polypeptide receptor activity"/>
    <property type="evidence" value="ECO:0007669"/>
    <property type="project" value="TreeGrafter"/>
</dbReference>
<dbReference type="PROSITE" id="PS50262">
    <property type="entry name" value="G_PROTEIN_RECEP_F1_2"/>
    <property type="match status" value="1"/>
</dbReference>
<evidence type="ECO:0000259" key="16">
    <source>
        <dbReference type="PROSITE" id="PS50262"/>
    </source>
</evidence>
<dbReference type="Proteomes" id="UP001295444">
    <property type="component" value="Chromosome 11"/>
</dbReference>
<evidence type="ECO:0000313" key="18">
    <source>
        <dbReference type="Proteomes" id="UP001295444"/>
    </source>
</evidence>
<dbReference type="AlphaFoldDB" id="A0AAD1T9W3"/>
<keyword evidence="3" id="KW-1003">Cell membrane</keyword>
<evidence type="ECO:0000313" key="17">
    <source>
        <dbReference type="EMBL" id="CAH2321574.1"/>
    </source>
</evidence>
<evidence type="ECO:0000256" key="2">
    <source>
        <dbReference type="ARBA" id="ARBA00010663"/>
    </source>
</evidence>
<dbReference type="GO" id="GO:0043005">
    <property type="term" value="C:neuron projection"/>
    <property type="evidence" value="ECO:0007669"/>
    <property type="project" value="TreeGrafter"/>
</dbReference>
<name>A0AAD1T9W3_PELCU</name>
<evidence type="ECO:0000256" key="11">
    <source>
        <dbReference type="ARBA" id="ARBA00023180"/>
    </source>
</evidence>
<evidence type="ECO:0000256" key="6">
    <source>
        <dbReference type="ARBA" id="ARBA00023040"/>
    </source>
</evidence>
<sequence>MNESSLQEKPAVALYYRNASQTFLMAFQNECNHIPDITPFLGASYSLATVLGLLGNVSLIYVIFHQRKKANVTQILIANLALSDMLVCAFCLPITAVYTMMDYWVFGLGLCKITNFVQCASVTVSALLLVLIAFERHQLILHPTGWKPTIYQAYTAVLLVWILASLLTVPFVSSFVLDTVLHKNTSQVLDYLRDKPLCMEKWTSPQQRLVYTIALQLLQYIVPLSFILGCYVRISVQLRRRGALFKKNDHHMKRINLMLASMVGAFALCWLPLHIFNNIVDWHHELISVCYHNLIFALCHLLAMMSTCVNPVIYGVLNSNVNQELKVLFQKCTGRQRKRVEALDELEKHPLSIMQSAALPGSLSVSYNKTGC</sequence>
<gene>
    <name evidence="17" type="ORF">PECUL_23A047615</name>
</gene>
<organism evidence="17 18">
    <name type="scientific">Pelobates cultripes</name>
    <name type="common">Western spadefoot toad</name>
    <dbReference type="NCBI Taxonomy" id="61616"/>
    <lineage>
        <taxon>Eukaryota</taxon>
        <taxon>Metazoa</taxon>
        <taxon>Chordata</taxon>
        <taxon>Craniata</taxon>
        <taxon>Vertebrata</taxon>
        <taxon>Euteleostomi</taxon>
        <taxon>Amphibia</taxon>
        <taxon>Batrachia</taxon>
        <taxon>Anura</taxon>
        <taxon>Pelobatoidea</taxon>
        <taxon>Pelobatidae</taxon>
        <taxon>Pelobates</taxon>
    </lineage>
</organism>
<keyword evidence="13" id="KW-0449">Lipoprotein</keyword>
<evidence type="ECO:0000256" key="8">
    <source>
        <dbReference type="ARBA" id="ARBA00023139"/>
    </source>
</evidence>
<dbReference type="PRINTS" id="PR01012">
    <property type="entry name" value="NRPEPTIDEYR"/>
</dbReference>
<feature type="transmembrane region" description="Helical" evidence="15">
    <location>
        <begin position="113"/>
        <end position="134"/>
    </location>
</feature>
<dbReference type="Gene3D" id="1.20.1070.10">
    <property type="entry name" value="Rhodopsin 7-helix transmembrane proteins"/>
    <property type="match status" value="1"/>
</dbReference>
<evidence type="ECO:0000256" key="5">
    <source>
        <dbReference type="ARBA" id="ARBA00022989"/>
    </source>
</evidence>
<feature type="transmembrane region" description="Helical" evidence="15">
    <location>
        <begin position="45"/>
        <end position="64"/>
    </location>
</feature>
<comment type="subcellular location">
    <subcellularLocation>
        <location evidence="1">Cell membrane</location>
        <topology evidence="1">Multi-pass membrane protein</topology>
    </subcellularLocation>
</comment>
<dbReference type="GO" id="GO:0005886">
    <property type="term" value="C:plasma membrane"/>
    <property type="evidence" value="ECO:0007669"/>
    <property type="project" value="UniProtKB-SubCell"/>
</dbReference>
<keyword evidence="7 15" id="KW-0472">Membrane</keyword>
<keyword evidence="11" id="KW-0325">Glycoprotein</keyword>
<feature type="transmembrane region" description="Helical" evidence="15">
    <location>
        <begin position="209"/>
        <end position="234"/>
    </location>
</feature>
<keyword evidence="4 14" id="KW-0812">Transmembrane</keyword>
<dbReference type="PRINTS" id="PR00237">
    <property type="entry name" value="GPCRRHODOPSN"/>
</dbReference>
<feature type="transmembrane region" description="Helical" evidence="15">
    <location>
        <begin position="76"/>
        <end position="101"/>
    </location>
</feature>
<evidence type="ECO:0000256" key="7">
    <source>
        <dbReference type="ARBA" id="ARBA00023136"/>
    </source>
</evidence>
<evidence type="ECO:0000256" key="13">
    <source>
        <dbReference type="ARBA" id="ARBA00023288"/>
    </source>
</evidence>
<dbReference type="EMBL" id="OW240922">
    <property type="protein sequence ID" value="CAH2321574.1"/>
    <property type="molecule type" value="Genomic_DNA"/>
</dbReference>
<dbReference type="InterPro" id="IPR000276">
    <property type="entry name" value="GPCR_Rhodpsn"/>
</dbReference>
<keyword evidence="9" id="KW-1015">Disulfide bond</keyword>
<keyword evidence="18" id="KW-1185">Reference proteome</keyword>
<feature type="transmembrane region" description="Helical" evidence="15">
    <location>
        <begin position="154"/>
        <end position="177"/>
    </location>
</feature>
<keyword evidence="8" id="KW-0564">Palmitate</keyword>
<dbReference type="GO" id="GO:0042923">
    <property type="term" value="F:neuropeptide binding"/>
    <property type="evidence" value="ECO:0007669"/>
    <property type="project" value="TreeGrafter"/>
</dbReference>
<dbReference type="PANTHER" id="PTHR24235">
    <property type="entry name" value="NEUROPEPTIDE Y RECEPTOR"/>
    <property type="match status" value="1"/>
</dbReference>
<keyword evidence="6 14" id="KW-0297">G-protein coupled receptor</keyword>
<keyword evidence="10 14" id="KW-0675">Receptor</keyword>
<evidence type="ECO:0000256" key="10">
    <source>
        <dbReference type="ARBA" id="ARBA00023170"/>
    </source>
</evidence>
<proteinExistence type="inferred from homology"/>
<dbReference type="FunFam" id="1.20.1070.10:FF:000062">
    <property type="entry name" value="Neuropeptide Y receptor type 1"/>
    <property type="match status" value="1"/>
</dbReference>
<feature type="transmembrane region" description="Helical" evidence="15">
    <location>
        <begin position="255"/>
        <end position="275"/>
    </location>
</feature>
<evidence type="ECO:0000256" key="4">
    <source>
        <dbReference type="ARBA" id="ARBA00022692"/>
    </source>
</evidence>
<evidence type="ECO:0000256" key="12">
    <source>
        <dbReference type="ARBA" id="ARBA00023224"/>
    </source>
</evidence>
<protein>
    <submittedName>
        <fullName evidence="17">Neuropeptide Y receptor type 4-like</fullName>
    </submittedName>
</protein>
<dbReference type="PROSITE" id="PS00237">
    <property type="entry name" value="G_PROTEIN_RECEP_F1_1"/>
    <property type="match status" value="1"/>
</dbReference>